<name>A0ABR9B1T4_9BACL</name>
<dbReference type="EMBL" id="JACYTN010000011">
    <property type="protein sequence ID" value="MBD8499400.1"/>
    <property type="molecule type" value="Genomic_DNA"/>
</dbReference>
<sequence length="182" mass="19522">MFDPIHQECLPISKPRKCTHAGLVSFLQEIVSRYEANRIVFVCIGTDRSTGDALGPLVGTKLQELGYTQVIGTLADPCDASSLERYLASIDGEKIVVAIDACLGHPSSVGQFLVNNQPLQPAESVGTALPAVGHYSIAAVVNQRGPKPYLTLQTTSLFQVVRMVDQIVDAIDSTVAIVTERS</sequence>
<reference evidence="1 2" key="1">
    <citation type="submission" date="2020-09" db="EMBL/GenBank/DDBJ databases">
        <title>Paenibacillus sp. CAU 1523 isolated from sand of Haeundae Beach.</title>
        <authorList>
            <person name="Kim W."/>
        </authorList>
    </citation>
    <scope>NUCLEOTIDE SEQUENCE [LARGE SCALE GENOMIC DNA]</scope>
    <source>
        <strain evidence="1 2">CAU 1523</strain>
    </source>
</reference>
<keyword evidence="1" id="KW-0645">Protease</keyword>
<evidence type="ECO:0000313" key="1">
    <source>
        <dbReference type="EMBL" id="MBD8499400.1"/>
    </source>
</evidence>
<dbReference type="Pfam" id="PF06866">
    <property type="entry name" value="DUF1256"/>
    <property type="match status" value="1"/>
</dbReference>
<dbReference type="GO" id="GO:0006508">
    <property type="term" value="P:proteolysis"/>
    <property type="evidence" value="ECO:0007669"/>
    <property type="project" value="UniProtKB-KW"/>
</dbReference>
<dbReference type="InterPro" id="IPR023430">
    <property type="entry name" value="Pept_HybD-like_dom_sf"/>
</dbReference>
<gene>
    <name evidence="1" type="primary">yyaC</name>
    <name evidence="1" type="ORF">IFO66_13975</name>
</gene>
<dbReference type="Proteomes" id="UP000634529">
    <property type="component" value="Unassembled WGS sequence"/>
</dbReference>
<protein>
    <submittedName>
        <fullName evidence="1">Spore protease YyaC</fullName>
    </submittedName>
</protein>
<proteinExistence type="predicted"/>
<accession>A0ABR9B1T4</accession>
<keyword evidence="2" id="KW-1185">Reference proteome</keyword>
<keyword evidence="1" id="KW-0378">Hydrolase</keyword>
<dbReference type="RefSeq" id="WP_192025739.1">
    <property type="nucleotide sequence ID" value="NZ_JACYTN010000011.1"/>
</dbReference>
<dbReference type="InterPro" id="IPR009665">
    <property type="entry name" value="YyaC"/>
</dbReference>
<comment type="caution">
    <text evidence="1">The sequence shown here is derived from an EMBL/GenBank/DDBJ whole genome shotgun (WGS) entry which is preliminary data.</text>
</comment>
<organism evidence="1 2">
    <name type="scientific">Paenibacillus arenosi</name>
    <dbReference type="NCBI Taxonomy" id="2774142"/>
    <lineage>
        <taxon>Bacteria</taxon>
        <taxon>Bacillati</taxon>
        <taxon>Bacillota</taxon>
        <taxon>Bacilli</taxon>
        <taxon>Bacillales</taxon>
        <taxon>Paenibacillaceae</taxon>
        <taxon>Paenibacillus</taxon>
    </lineage>
</organism>
<dbReference type="GO" id="GO:0008233">
    <property type="term" value="F:peptidase activity"/>
    <property type="evidence" value="ECO:0007669"/>
    <property type="project" value="UniProtKB-KW"/>
</dbReference>
<dbReference type="NCBIfam" id="TIGR02841">
    <property type="entry name" value="spore_YyaC"/>
    <property type="match status" value="1"/>
</dbReference>
<dbReference type="SUPFAM" id="SSF53163">
    <property type="entry name" value="HybD-like"/>
    <property type="match status" value="1"/>
</dbReference>
<evidence type="ECO:0000313" key="2">
    <source>
        <dbReference type="Proteomes" id="UP000634529"/>
    </source>
</evidence>